<dbReference type="Proteomes" id="UP000481421">
    <property type="component" value="Unassembled WGS sequence"/>
</dbReference>
<evidence type="ECO:0000313" key="4">
    <source>
        <dbReference type="Proteomes" id="UP000481421"/>
    </source>
</evidence>
<dbReference type="PANTHER" id="PTHR12526">
    <property type="entry name" value="GLYCOSYLTRANSFERASE"/>
    <property type="match status" value="1"/>
</dbReference>
<name>A0A6B3RKP1_9RHOB</name>
<reference evidence="3 4" key="1">
    <citation type="submission" date="2020-02" db="EMBL/GenBank/DDBJ databases">
        <title>Rhodobacter algicola sp. nov., isolated from microalga culture.</title>
        <authorList>
            <person name="Park C.-Y."/>
        </authorList>
    </citation>
    <scope>NUCLEOTIDE SEQUENCE [LARGE SCALE GENOMIC DNA]</scope>
    <source>
        <strain evidence="3 4">ETT8</strain>
    </source>
</reference>
<keyword evidence="1" id="KW-0328">Glycosyltransferase</keyword>
<evidence type="ECO:0000313" key="3">
    <source>
        <dbReference type="EMBL" id="NEX46604.1"/>
    </source>
</evidence>
<dbReference type="AlphaFoldDB" id="A0A6B3RKP1"/>
<dbReference type="CDD" id="cd03801">
    <property type="entry name" value="GT4_PimA-like"/>
    <property type="match status" value="1"/>
</dbReference>
<dbReference type="RefSeq" id="WP_164611479.1">
    <property type="nucleotide sequence ID" value="NZ_JAAIKE010000003.1"/>
</dbReference>
<evidence type="ECO:0000256" key="1">
    <source>
        <dbReference type="ARBA" id="ARBA00022676"/>
    </source>
</evidence>
<evidence type="ECO:0000256" key="2">
    <source>
        <dbReference type="ARBA" id="ARBA00022679"/>
    </source>
</evidence>
<comment type="caution">
    <text evidence="3">The sequence shown here is derived from an EMBL/GenBank/DDBJ whole genome shotgun (WGS) entry which is preliminary data.</text>
</comment>
<gene>
    <name evidence="3" type="ORF">G3572_10340</name>
</gene>
<dbReference type="GO" id="GO:0016757">
    <property type="term" value="F:glycosyltransferase activity"/>
    <property type="evidence" value="ECO:0007669"/>
    <property type="project" value="UniProtKB-KW"/>
</dbReference>
<dbReference type="PANTHER" id="PTHR12526:SF510">
    <property type="entry name" value="D-INOSITOL 3-PHOSPHATE GLYCOSYLTRANSFERASE"/>
    <property type="match status" value="1"/>
</dbReference>
<organism evidence="3 4">
    <name type="scientific">Pseudotabrizicola algicola</name>
    <dbReference type="NCBI Taxonomy" id="2709381"/>
    <lineage>
        <taxon>Bacteria</taxon>
        <taxon>Pseudomonadati</taxon>
        <taxon>Pseudomonadota</taxon>
        <taxon>Alphaproteobacteria</taxon>
        <taxon>Rhodobacterales</taxon>
        <taxon>Paracoccaceae</taxon>
        <taxon>Pseudotabrizicola</taxon>
    </lineage>
</organism>
<keyword evidence="4" id="KW-1185">Reference proteome</keyword>
<sequence length="715" mass="80544">MKVAILAEQNFNLIDGSTIWLLNVCKLMGRLPDLEVTLLLSHPLIDPILAAEVPDRLRIVDAAEMARTTGLGFERLTADHLTAILRRWEATEGAFDRYFVRGADYLTVLLEDSRFRPRIVGYAPGAIPDLAVAEPDWLRLGRAARTPLVVQSEPAKWAMESLFDYPAHIVHVVPPIVFHDGQEAAPERDHAKTVLCYSGKIDLHYGIDWLIDLARRVADAPDLRISLIAGKDTWRTRYPEFFAAMDAFRTDVSEGRLGNVDLVTGVPHAEAKSRMARADFAWCLRHARYDDVIEISTKIVEFCTAGVVPILNDTALNRALFGDDYPYLVDIVSGDVEARMIDMLRSKGGHAHRRALARIAEVAAQFSADRLAGSLAAAIRGHAGGGVALVTQRRHVLLATHDPKFLRSFLDRVRGDASIRLEQETWRTTTTPENPPSVPAGVDTVFCEWACENAVWHSRNKRPGTKLVVRLHRFEAFRDFPKRVEWGAVDALIVVSDHFRDLMVQQFGIDPARIHVRPQYIDWHQLRRQKLPGSRFTLGLVGINPFGHKRFDRALDFLAALRAQDPRFRLVVRSVMPWKIDWVWNRDSEERAKFVEVFRRVQSDPLLAGAVRFDPAGPDMEEWFRGIGCILSSSDSEGCHTSVMEGMAAGCYPVVHDWPGARSLFGPYVHADMRDAIPEVIAFADRSDCSEAREQISQSMRGHDIDVFTRSFFQL</sequence>
<dbReference type="EMBL" id="JAAIKE010000003">
    <property type="protein sequence ID" value="NEX46604.1"/>
    <property type="molecule type" value="Genomic_DNA"/>
</dbReference>
<dbReference type="Gene3D" id="3.40.50.2000">
    <property type="entry name" value="Glycogen Phosphorylase B"/>
    <property type="match status" value="2"/>
</dbReference>
<keyword evidence="2 3" id="KW-0808">Transferase</keyword>
<accession>A0A6B3RKP1</accession>
<proteinExistence type="predicted"/>
<protein>
    <submittedName>
        <fullName evidence="3">Glycosyltransferase family 4 protein</fullName>
    </submittedName>
</protein>
<dbReference type="SUPFAM" id="SSF53756">
    <property type="entry name" value="UDP-Glycosyltransferase/glycogen phosphorylase"/>
    <property type="match status" value="2"/>
</dbReference>